<dbReference type="Gene3D" id="3.30.450.150">
    <property type="entry name" value="Haem-degrading domain"/>
    <property type="match status" value="1"/>
</dbReference>
<dbReference type="SUPFAM" id="SSF143744">
    <property type="entry name" value="GlcG-like"/>
    <property type="match status" value="1"/>
</dbReference>
<name>A0ABU9B9X8_9BURK</name>
<dbReference type="InterPro" id="IPR038084">
    <property type="entry name" value="PduO/GlcC-like_sf"/>
</dbReference>
<gene>
    <name evidence="1" type="ORF">AACH11_11415</name>
</gene>
<dbReference type="Pfam" id="PF03928">
    <property type="entry name" value="HbpS-like"/>
    <property type="match status" value="1"/>
</dbReference>
<sequence>MSGLTLAQARAVLDGALAAARAAGFRPMGVVVVDAAGQPVASAREDGATALRLEIALGKAGAAIGMGASSRTLAERAQGLPAFFQAVAATASQPFIPQTGALLLRDAQGRVLGAAGASGGTGDEDEQIVRAGAEAAGLGTA</sequence>
<protein>
    <submittedName>
        <fullName evidence="1">Heme-binding protein</fullName>
    </submittedName>
</protein>
<keyword evidence="2" id="KW-1185">Reference proteome</keyword>
<comment type="caution">
    <text evidence="1">The sequence shown here is derived from an EMBL/GenBank/DDBJ whole genome shotgun (WGS) entry which is preliminary data.</text>
</comment>
<dbReference type="EMBL" id="JBBUTF010000009">
    <property type="protein sequence ID" value="MEK8026569.1"/>
    <property type="molecule type" value="Genomic_DNA"/>
</dbReference>
<reference evidence="1 2" key="1">
    <citation type="submission" date="2024-04" db="EMBL/GenBank/DDBJ databases">
        <title>Novel species of the genus Ideonella isolated from streams.</title>
        <authorList>
            <person name="Lu H."/>
        </authorList>
    </citation>
    <scope>NUCLEOTIDE SEQUENCE [LARGE SCALE GENOMIC DNA]</scope>
    <source>
        <strain evidence="1 2">BYS139W</strain>
    </source>
</reference>
<dbReference type="PANTHER" id="PTHR34309:SF10">
    <property type="entry name" value="SLR1406 PROTEIN"/>
    <property type="match status" value="1"/>
</dbReference>
<proteinExistence type="predicted"/>
<organism evidence="1 2">
    <name type="scientific">Pseudaquabacterium rugosum</name>
    <dbReference type="NCBI Taxonomy" id="2984194"/>
    <lineage>
        <taxon>Bacteria</taxon>
        <taxon>Pseudomonadati</taxon>
        <taxon>Pseudomonadota</taxon>
        <taxon>Betaproteobacteria</taxon>
        <taxon>Burkholderiales</taxon>
        <taxon>Sphaerotilaceae</taxon>
        <taxon>Pseudaquabacterium</taxon>
    </lineage>
</organism>
<dbReference type="InterPro" id="IPR005624">
    <property type="entry name" value="PduO/GlcC-like"/>
</dbReference>
<dbReference type="InterPro" id="IPR052517">
    <property type="entry name" value="GlcG_carb_metab_protein"/>
</dbReference>
<dbReference type="Proteomes" id="UP001368500">
    <property type="component" value="Unassembled WGS sequence"/>
</dbReference>
<evidence type="ECO:0000313" key="1">
    <source>
        <dbReference type="EMBL" id="MEK8026569.1"/>
    </source>
</evidence>
<evidence type="ECO:0000313" key="2">
    <source>
        <dbReference type="Proteomes" id="UP001368500"/>
    </source>
</evidence>
<dbReference type="RefSeq" id="WP_341374355.1">
    <property type="nucleotide sequence ID" value="NZ_JBBUTF010000009.1"/>
</dbReference>
<accession>A0ABU9B9X8</accession>
<dbReference type="PANTHER" id="PTHR34309">
    <property type="entry name" value="SLR1406 PROTEIN"/>
    <property type="match status" value="1"/>
</dbReference>